<dbReference type="Pfam" id="PF03357">
    <property type="entry name" value="Snf7"/>
    <property type="match status" value="1"/>
</dbReference>
<organism evidence="3 4">
    <name type="scientific">Tritrichomonas foetus</name>
    <dbReference type="NCBI Taxonomy" id="1144522"/>
    <lineage>
        <taxon>Eukaryota</taxon>
        <taxon>Metamonada</taxon>
        <taxon>Parabasalia</taxon>
        <taxon>Tritrichomonadida</taxon>
        <taxon>Tritrichomonadidae</taxon>
        <taxon>Tritrichomonas</taxon>
    </lineage>
</organism>
<gene>
    <name evidence="3" type="ORF">TRFO_23510</name>
</gene>
<accession>A0A1J4KAZ7</accession>
<keyword evidence="4" id="KW-1185">Reference proteome</keyword>
<dbReference type="GeneID" id="94837901"/>
<dbReference type="GO" id="GO:0032511">
    <property type="term" value="P:late endosome to vacuole transport via multivesicular body sorting pathway"/>
    <property type="evidence" value="ECO:0007669"/>
    <property type="project" value="TreeGrafter"/>
</dbReference>
<comment type="caution">
    <text evidence="3">The sequence shown here is derived from an EMBL/GenBank/DDBJ whole genome shotgun (WGS) entry which is preliminary data.</text>
</comment>
<dbReference type="OrthoDB" id="3973241at2759"/>
<dbReference type="RefSeq" id="XP_068361208.1">
    <property type="nucleotide sequence ID" value="XM_068503197.1"/>
</dbReference>
<protein>
    <submittedName>
        <fullName evidence="3">Charged multivesicular body protein</fullName>
    </submittedName>
</protein>
<dbReference type="PANTHER" id="PTHR22761">
    <property type="entry name" value="CHARGED MULTIVESICULAR BODY PROTEIN"/>
    <property type="match status" value="1"/>
</dbReference>
<dbReference type="VEuPathDB" id="TrichDB:TRFO_23510"/>
<comment type="similarity">
    <text evidence="1">Belongs to the SNF7 family.</text>
</comment>
<dbReference type="Proteomes" id="UP000179807">
    <property type="component" value="Unassembled WGS sequence"/>
</dbReference>
<name>A0A1J4KAZ7_9EUKA</name>
<evidence type="ECO:0000313" key="3">
    <source>
        <dbReference type="EMBL" id="OHT08072.1"/>
    </source>
</evidence>
<dbReference type="InterPro" id="IPR005024">
    <property type="entry name" value="Snf7_fam"/>
</dbReference>
<dbReference type="GO" id="GO:0005771">
    <property type="term" value="C:multivesicular body"/>
    <property type="evidence" value="ECO:0007669"/>
    <property type="project" value="TreeGrafter"/>
</dbReference>
<evidence type="ECO:0000256" key="1">
    <source>
        <dbReference type="ARBA" id="ARBA00006190"/>
    </source>
</evidence>
<keyword evidence="2" id="KW-0175">Coiled coil</keyword>
<evidence type="ECO:0000313" key="4">
    <source>
        <dbReference type="Proteomes" id="UP000179807"/>
    </source>
</evidence>
<dbReference type="EMBL" id="MLAK01000678">
    <property type="protein sequence ID" value="OHT08072.1"/>
    <property type="molecule type" value="Genomic_DNA"/>
</dbReference>
<dbReference type="PANTHER" id="PTHR22761:SF12">
    <property type="entry name" value="CHARGED MULTIVESICULAR BODY PROTEIN 5"/>
    <property type="match status" value="1"/>
</dbReference>
<reference evidence="3" key="1">
    <citation type="submission" date="2016-10" db="EMBL/GenBank/DDBJ databases">
        <authorList>
            <person name="Benchimol M."/>
            <person name="Almeida L.G."/>
            <person name="Vasconcelos A.T."/>
            <person name="Perreira-Neves A."/>
            <person name="Rosa I.A."/>
            <person name="Tasca T."/>
            <person name="Bogo M.R."/>
            <person name="de Souza W."/>
        </authorList>
    </citation>
    <scope>NUCLEOTIDE SEQUENCE [LARGE SCALE GENOMIC DNA]</scope>
    <source>
        <strain evidence="3">K</strain>
    </source>
</reference>
<dbReference type="Gene3D" id="6.10.140.1230">
    <property type="match status" value="1"/>
</dbReference>
<evidence type="ECO:0000256" key="2">
    <source>
        <dbReference type="ARBA" id="ARBA00023054"/>
    </source>
</evidence>
<dbReference type="GO" id="GO:0006900">
    <property type="term" value="P:vesicle budding from membrane"/>
    <property type="evidence" value="ECO:0007669"/>
    <property type="project" value="TreeGrafter"/>
</dbReference>
<proteinExistence type="inferred from homology"/>
<dbReference type="AlphaFoldDB" id="A0A1J4KAZ7"/>
<sequence length="126" mass="14088">MLEGQQGRIEGQRFNLEQVQFTQEQIQTNIQTVNAMKASNEVMKKQMKQIKIDDVDDVMFDMEDMLDDANEISDMLAQGVGETFDEDEIDAEFEALAMDDTPISLDGLDGGAMNESPQAQAGAMRF</sequence>